<evidence type="ECO:0000313" key="3">
    <source>
        <dbReference type="EMBL" id="EET61425.1"/>
    </source>
</evidence>
<dbReference type="Proteomes" id="UP000005561">
    <property type="component" value="Unassembled WGS sequence"/>
</dbReference>
<dbReference type="SMART" id="SM00530">
    <property type="entry name" value="HTH_XRE"/>
    <property type="match status" value="1"/>
</dbReference>
<dbReference type="GO" id="GO:0003677">
    <property type="term" value="F:DNA binding"/>
    <property type="evidence" value="ECO:0007669"/>
    <property type="project" value="UniProtKB-KW"/>
</dbReference>
<protein>
    <submittedName>
        <fullName evidence="3">DNA-binding helix-turn-helix protein</fullName>
    </submittedName>
</protein>
<dbReference type="Pfam" id="PF01381">
    <property type="entry name" value="HTH_3"/>
    <property type="match status" value="1"/>
</dbReference>
<reference evidence="3" key="1">
    <citation type="submission" date="2009-07" db="EMBL/GenBank/DDBJ databases">
        <authorList>
            <person name="Weinstock G."/>
            <person name="Sodergren E."/>
            <person name="Clifton S."/>
            <person name="Fulton L."/>
            <person name="Fulton B."/>
            <person name="Courtney L."/>
            <person name="Fronick C."/>
            <person name="Harrison M."/>
            <person name="Strong C."/>
            <person name="Farmer C."/>
            <person name="Delahaunty K."/>
            <person name="Markovic C."/>
            <person name="Hall O."/>
            <person name="Minx P."/>
            <person name="Tomlinson C."/>
            <person name="Mitreva M."/>
            <person name="Nelson J."/>
            <person name="Hou S."/>
            <person name="Wollam A."/>
            <person name="Pepin K.H."/>
            <person name="Johnson M."/>
            <person name="Bhonagiri V."/>
            <person name="Nash W.E."/>
            <person name="Warren W."/>
            <person name="Chinwalla A."/>
            <person name="Mardis E.R."/>
            <person name="Wilson R.K."/>
        </authorList>
    </citation>
    <scope>NUCLEOTIDE SEQUENCE [LARGE SCALE GENOMIC DNA]</scope>
    <source>
        <strain evidence="3">DSM 14469</strain>
    </source>
</reference>
<organism evidence="3 4">
    <name type="scientific">Marvinbryantia formatexigens DSM 14469</name>
    <dbReference type="NCBI Taxonomy" id="478749"/>
    <lineage>
        <taxon>Bacteria</taxon>
        <taxon>Bacillati</taxon>
        <taxon>Bacillota</taxon>
        <taxon>Clostridia</taxon>
        <taxon>Lachnospirales</taxon>
        <taxon>Lachnospiraceae</taxon>
        <taxon>Marvinbryantia</taxon>
    </lineage>
</organism>
<dbReference type="SUPFAM" id="SSF47413">
    <property type="entry name" value="lambda repressor-like DNA-binding domains"/>
    <property type="match status" value="1"/>
</dbReference>
<evidence type="ECO:0000259" key="2">
    <source>
        <dbReference type="PROSITE" id="PS50943"/>
    </source>
</evidence>
<dbReference type="eggNOG" id="COG1396">
    <property type="taxonomic scope" value="Bacteria"/>
</dbReference>
<keyword evidence="4" id="KW-1185">Reference proteome</keyword>
<dbReference type="STRING" id="168384.SAMN05660368_01547"/>
<dbReference type="PANTHER" id="PTHR46797:SF1">
    <property type="entry name" value="METHYLPHOSPHONATE SYNTHASE"/>
    <property type="match status" value="1"/>
</dbReference>
<accession>C6LDJ1</accession>
<feature type="domain" description="HTH cro/C1-type" evidence="2">
    <location>
        <begin position="48"/>
        <end position="107"/>
    </location>
</feature>
<dbReference type="PANTHER" id="PTHR46797">
    <property type="entry name" value="HTH-TYPE TRANSCRIPTIONAL REGULATOR"/>
    <property type="match status" value="1"/>
</dbReference>
<dbReference type="InterPro" id="IPR010982">
    <property type="entry name" value="Lambda_DNA-bd_dom_sf"/>
</dbReference>
<name>C6LDJ1_9FIRM</name>
<dbReference type="EMBL" id="ACCL02000006">
    <property type="protein sequence ID" value="EET61425.1"/>
    <property type="molecule type" value="Genomic_DNA"/>
</dbReference>
<dbReference type="GO" id="GO:0005829">
    <property type="term" value="C:cytosol"/>
    <property type="evidence" value="ECO:0007669"/>
    <property type="project" value="TreeGrafter"/>
</dbReference>
<dbReference type="AlphaFoldDB" id="C6LDJ1"/>
<proteinExistence type="predicted"/>
<dbReference type="CDD" id="cd00093">
    <property type="entry name" value="HTH_XRE"/>
    <property type="match status" value="1"/>
</dbReference>
<dbReference type="GO" id="GO:0003700">
    <property type="term" value="F:DNA-binding transcription factor activity"/>
    <property type="evidence" value="ECO:0007669"/>
    <property type="project" value="TreeGrafter"/>
</dbReference>
<sequence length="121" mass="13702">MNRNKKTGVKSKKICAIHRTHIRTHKRGCIMKLYPYKNGKYNASGCKIRELRKKSNLSQEQLAAKLQLAGLNINQKAISRIETGDRVIPDFELLYISKVLSCSISTLLEADENENKEISGV</sequence>
<dbReference type="InterPro" id="IPR001387">
    <property type="entry name" value="Cro/C1-type_HTH"/>
</dbReference>
<dbReference type="InterPro" id="IPR050807">
    <property type="entry name" value="TransReg_Diox_bact_type"/>
</dbReference>
<evidence type="ECO:0000313" key="4">
    <source>
        <dbReference type="Proteomes" id="UP000005561"/>
    </source>
</evidence>
<dbReference type="PROSITE" id="PS50943">
    <property type="entry name" value="HTH_CROC1"/>
    <property type="match status" value="1"/>
</dbReference>
<keyword evidence="1 3" id="KW-0238">DNA-binding</keyword>
<dbReference type="Gene3D" id="1.10.260.40">
    <property type="entry name" value="lambda repressor-like DNA-binding domains"/>
    <property type="match status" value="1"/>
</dbReference>
<evidence type="ECO:0000256" key="1">
    <source>
        <dbReference type="ARBA" id="ARBA00023125"/>
    </source>
</evidence>
<comment type="caution">
    <text evidence="3">The sequence shown here is derived from an EMBL/GenBank/DDBJ whole genome shotgun (WGS) entry which is preliminary data.</text>
</comment>
<gene>
    <name evidence="3" type="ORF">BRYFOR_06600</name>
</gene>